<evidence type="ECO:0000313" key="1">
    <source>
        <dbReference type="EMBL" id="KAL3670159.1"/>
    </source>
</evidence>
<dbReference type="EMBL" id="JBIMZQ010000007">
    <property type="protein sequence ID" value="KAL3670159.1"/>
    <property type="molecule type" value="Genomic_DNA"/>
</dbReference>
<keyword evidence="2" id="KW-1185">Reference proteome</keyword>
<organism evidence="1 2">
    <name type="scientific">Phytophthora oleae</name>
    <dbReference type="NCBI Taxonomy" id="2107226"/>
    <lineage>
        <taxon>Eukaryota</taxon>
        <taxon>Sar</taxon>
        <taxon>Stramenopiles</taxon>
        <taxon>Oomycota</taxon>
        <taxon>Peronosporomycetes</taxon>
        <taxon>Peronosporales</taxon>
        <taxon>Peronosporaceae</taxon>
        <taxon>Phytophthora</taxon>
    </lineage>
</organism>
<reference evidence="1 2" key="1">
    <citation type="submission" date="2024-09" db="EMBL/GenBank/DDBJ databases">
        <title>Genome sequencing and assembly of Phytophthora oleae, isolate VK10A, causative agent of rot of olive drupes.</title>
        <authorList>
            <person name="Conti Taguali S."/>
            <person name="Riolo M."/>
            <person name="La Spada F."/>
            <person name="Cacciola S.O."/>
            <person name="Dionisio G."/>
        </authorList>
    </citation>
    <scope>NUCLEOTIDE SEQUENCE [LARGE SCALE GENOMIC DNA]</scope>
    <source>
        <strain evidence="1 2">VK10A</strain>
    </source>
</reference>
<gene>
    <name evidence="1" type="ORF">V7S43_004474</name>
</gene>
<protein>
    <submittedName>
        <fullName evidence="1">Uncharacterized protein</fullName>
    </submittedName>
</protein>
<comment type="caution">
    <text evidence="1">The sequence shown here is derived from an EMBL/GenBank/DDBJ whole genome shotgun (WGS) entry which is preliminary data.</text>
</comment>
<accession>A0ABD3FYV5</accession>
<evidence type="ECO:0000313" key="2">
    <source>
        <dbReference type="Proteomes" id="UP001632037"/>
    </source>
</evidence>
<dbReference type="Proteomes" id="UP001632037">
    <property type="component" value="Unassembled WGS sequence"/>
</dbReference>
<name>A0ABD3FYV5_9STRA</name>
<sequence>MNELVPTTPAANSIEELDEMIEQNLATQQALQRNRQISLSEDIFLVDDTKNELAQVVHESIRRSEEIFDQRMQQLLQYTHRRVHDVRVDTEAKLQQLSLLKPTSKSRYKPKSTLYSKNI</sequence>
<proteinExistence type="predicted"/>
<dbReference type="AlphaFoldDB" id="A0ABD3FYV5"/>